<comment type="similarity">
    <text evidence="1">Belongs to the helicase family. RecQ subfamily.</text>
</comment>
<dbReference type="OrthoDB" id="10261556at2759"/>
<dbReference type="EC" id="5.6.2.4" evidence="5"/>
<evidence type="ECO:0000256" key="2">
    <source>
        <dbReference type="ARBA" id="ARBA00023125"/>
    </source>
</evidence>
<accession>A0A812HU73</accession>
<dbReference type="InterPro" id="IPR032284">
    <property type="entry name" value="RecQ_Zn-bd"/>
</dbReference>
<reference evidence="7" key="1">
    <citation type="submission" date="2021-02" db="EMBL/GenBank/DDBJ databases">
        <authorList>
            <person name="Dougan E. K."/>
            <person name="Rhodes N."/>
            <person name="Thang M."/>
            <person name="Chan C."/>
        </authorList>
    </citation>
    <scope>NUCLEOTIDE SEQUENCE</scope>
</reference>
<sequence length="209" mass="23870">MPSSVDQYYQEVGRAGRDGQPSDCILYHFGKRSRAWRRMAITNDSSERTEERRDWQLEQLDEMFELLQGKHCKHQALAAHFDQELLVPGGCGACDVCLGKSPTGQRREVRATWPAKLRPSNREKVEKTTYKIRRIRKTSTESSWGSTKCSGLAGALRKLRSSLCRKRDLPAYCIWSRLAARRRVIWGLTFLGLPCWGPCHKGILLGGLY</sequence>
<dbReference type="SUPFAM" id="SSF52540">
    <property type="entry name" value="P-loop containing nucleoside triphosphate hydrolases"/>
    <property type="match status" value="1"/>
</dbReference>
<evidence type="ECO:0000259" key="6">
    <source>
        <dbReference type="Pfam" id="PF16124"/>
    </source>
</evidence>
<dbReference type="Pfam" id="PF16124">
    <property type="entry name" value="RecQ_Zn_bind"/>
    <property type="match status" value="1"/>
</dbReference>
<dbReference type="Proteomes" id="UP000604046">
    <property type="component" value="Unassembled WGS sequence"/>
</dbReference>
<dbReference type="GO" id="GO:0003677">
    <property type="term" value="F:DNA binding"/>
    <property type="evidence" value="ECO:0007669"/>
    <property type="project" value="UniProtKB-KW"/>
</dbReference>
<keyword evidence="8" id="KW-1185">Reference proteome</keyword>
<dbReference type="GO" id="GO:0005694">
    <property type="term" value="C:chromosome"/>
    <property type="evidence" value="ECO:0007669"/>
    <property type="project" value="TreeGrafter"/>
</dbReference>
<evidence type="ECO:0000256" key="5">
    <source>
        <dbReference type="ARBA" id="ARBA00034808"/>
    </source>
</evidence>
<evidence type="ECO:0000313" key="7">
    <source>
        <dbReference type="EMBL" id="CAE6961133.1"/>
    </source>
</evidence>
<comment type="catalytic activity">
    <reaction evidence="4">
        <text>Couples ATP hydrolysis with the unwinding of duplex DNA by translocating in the 3'-5' direction.</text>
        <dbReference type="EC" id="5.6.2.4"/>
    </reaction>
</comment>
<name>A0A812HU73_9DINO</name>
<dbReference type="InterPro" id="IPR036388">
    <property type="entry name" value="WH-like_DNA-bd_sf"/>
</dbReference>
<dbReference type="GO" id="GO:0043138">
    <property type="term" value="F:3'-5' DNA helicase activity"/>
    <property type="evidence" value="ECO:0007669"/>
    <property type="project" value="UniProtKB-EC"/>
</dbReference>
<dbReference type="GO" id="GO:0006281">
    <property type="term" value="P:DNA repair"/>
    <property type="evidence" value="ECO:0007669"/>
    <property type="project" value="TreeGrafter"/>
</dbReference>
<dbReference type="EMBL" id="CAJNDS010000113">
    <property type="protein sequence ID" value="CAE6961133.1"/>
    <property type="molecule type" value="Genomic_DNA"/>
</dbReference>
<evidence type="ECO:0000256" key="1">
    <source>
        <dbReference type="ARBA" id="ARBA00005446"/>
    </source>
</evidence>
<dbReference type="PANTHER" id="PTHR13710:SF105">
    <property type="entry name" value="ATP-DEPENDENT DNA HELICASE Q1"/>
    <property type="match status" value="1"/>
</dbReference>
<dbReference type="Gene3D" id="3.40.50.300">
    <property type="entry name" value="P-loop containing nucleotide triphosphate hydrolases"/>
    <property type="match status" value="1"/>
</dbReference>
<dbReference type="Gene3D" id="1.10.10.10">
    <property type="entry name" value="Winged helix-like DNA-binding domain superfamily/Winged helix DNA-binding domain"/>
    <property type="match status" value="1"/>
</dbReference>
<dbReference type="GO" id="GO:0009378">
    <property type="term" value="F:four-way junction helicase activity"/>
    <property type="evidence" value="ECO:0007669"/>
    <property type="project" value="TreeGrafter"/>
</dbReference>
<evidence type="ECO:0000256" key="3">
    <source>
        <dbReference type="ARBA" id="ARBA00023235"/>
    </source>
</evidence>
<gene>
    <name evidence="7" type="primary">rqh1</name>
    <name evidence="7" type="ORF">SNAT2548_LOCUS1962</name>
</gene>
<proteinExistence type="inferred from homology"/>
<dbReference type="InterPro" id="IPR027417">
    <property type="entry name" value="P-loop_NTPase"/>
</dbReference>
<protein>
    <recommendedName>
        <fullName evidence="5">DNA 3'-5' helicase</fullName>
        <ecNumber evidence="5">5.6.2.4</ecNumber>
    </recommendedName>
</protein>
<comment type="caution">
    <text evidence="7">The sequence shown here is derived from an EMBL/GenBank/DDBJ whole genome shotgun (WGS) entry which is preliminary data.</text>
</comment>
<dbReference type="PANTHER" id="PTHR13710">
    <property type="entry name" value="DNA HELICASE RECQ FAMILY MEMBER"/>
    <property type="match status" value="1"/>
</dbReference>
<keyword evidence="2" id="KW-0238">DNA-binding</keyword>
<keyword evidence="3" id="KW-0413">Isomerase</keyword>
<feature type="domain" description="ATP-dependent DNA helicase RecQ zinc-binding" evidence="6">
    <location>
        <begin position="38"/>
        <end position="98"/>
    </location>
</feature>
<evidence type="ECO:0000256" key="4">
    <source>
        <dbReference type="ARBA" id="ARBA00034617"/>
    </source>
</evidence>
<organism evidence="7 8">
    <name type="scientific">Symbiodinium natans</name>
    <dbReference type="NCBI Taxonomy" id="878477"/>
    <lineage>
        <taxon>Eukaryota</taxon>
        <taxon>Sar</taxon>
        <taxon>Alveolata</taxon>
        <taxon>Dinophyceae</taxon>
        <taxon>Suessiales</taxon>
        <taxon>Symbiodiniaceae</taxon>
        <taxon>Symbiodinium</taxon>
    </lineage>
</organism>
<dbReference type="GO" id="GO:0005737">
    <property type="term" value="C:cytoplasm"/>
    <property type="evidence" value="ECO:0007669"/>
    <property type="project" value="TreeGrafter"/>
</dbReference>
<dbReference type="GO" id="GO:0006310">
    <property type="term" value="P:DNA recombination"/>
    <property type="evidence" value="ECO:0007669"/>
    <property type="project" value="TreeGrafter"/>
</dbReference>
<evidence type="ECO:0000313" key="8">
    <source>
        <dbReference type="Proteomes" id="UP000604046"/>
    </source>
</evidence>
<dbReference type="AlphaFoldDB" id="A0A812HU73"/>